<dbReference type="AlphaFoldDB" id="A0A2K2HBA5"/>
<evidence type="ECO:0000313" key="2">
    <source>
        <dbReference type="EMBL" id="PNU20547.1"/>
    </source>
</evidence>
<dbReference type="RefSeq" id="WP_103114979.1">
    <property type="nucleotide sequence ID" value="NZ_PPFX01000011.1"/>
</dbReference>
<dbReference type="InterPro" id="IPR000639">
    <property type="entry name" value="Epox_hydrolase-like"/>
</dbReference>
<dbReference type="Gene3D" id="3.40.50.1820">
    <property type="entry name" value="alpha/beta hydrolase"/>
    <property type="match status" value="1"/>
</dbReference>
<reference evidence="2 3" key="1">
    <citation type="journal article" date="2018" name="Genome Announc.">
        <title>Genome Sequence of Geothermobacter sp. HR-1 Iron Reducer from the Loihi Seamount.</title>
        <authorList>
            <person name="Smith H."/>
            <person name="Abuyen K."/>
            <person name="Tremblay J."/>
            <person name="Savalia P."/>
            <person name="Perez-Rodriguez I."/>
            <person name="Emerson D."/>
            <person name="Tully B."/>
            <person name="Amend J."/>
        </authorList>
    </citation>
    <scope>NUCLEOTIDE SEQUENCE [LARGE SCALE GENOMIC DNA]</scope>
    <source>
        <strain evidence="2 3">HR-1</strain>
    </source>
</reference>
<dbReference type="Pfam" id="PF00561">
    <property type="entry name" value="Abhydrolase_1"/>
    <property type="match status" value="1"/>
</dbReference>
<evidence type="ECO:0000259" key="1">
    <source>
        <dbReference type="Pfam" id="PF00561"/>
    </source>
</evidence>
<dbReference type="EMBL" id="PPFX01000011">
    <property type="protein sequence ID" value="PNU20547.1"/>
    <property type="molecule type" value="Genomic_DNA"/>
</dbReference>
<dbReference type="PANTHER" id="PTHR43798">
    <property type="entry name" value="MONOACYLGLYCEROL LIPASE"/>
    <property type="match status" value="1"/>
</dbReference>
<organism evidence="2 3">
    <name type="scientific">Geothermobacter hydrogeniphilus</name>
    <dbReference type="NCBI Taxonomy" id="1969733"/>
    <lineage>
        <taxon>Bacteria</taxon>
        <taxon>Pseudomonadati</taxon>
        <taxon>Thermodesulfobacteriota</taxon>
        <taxon>Desulfuromonadia</taxon>
        <taxon>Desulfuromonadales</taxon>
        <taxon>Geothermobacteraceae</taxon>
        <taxon>Geothermobacter</taxon>
    </lineage>
</organism>
<accession>A0A2K2HBA5</accession>
<dbReference type="InterPro" id="IPR000073">
    <property type="entry name" value="AB_hydrolase_1"/>
</dbReference>
<name>A0A2K2HBA5_9BACT</name>
<dbReference type="SUPFAM" id="SSF53474">
    <property type="entry name" value="alpha/beta-Hydrolases"/>
    <property type="match status" value="1"/>
</dbReference>
<dbReference type="InterPro" id="IPR050266">
    <property type="entry name" value="AB_hydrolase_sf"/>
</dbReference>
<comment type="caution">
    <text evidence="2">The sequence shown here is derived from an EMBL/GenBank/DDBJ whole genome shotgun (WGS) entry which is preliminary data.</text>
</comment>
<sequence length="258" mass="27773">MLSFDDVGRGPAVVLVHGFPLCRKMWQPQVEELVAAGYRVITPDLPGFGQSPLSGEASMDGYADALVELLDKLELDQAVVGGMSMGGYVLCNLLDRYPRRLSAAMFLMTRAAADDEAGKAKRTALAAEAAAGNLAPIVEAFEAILFAPGIAQQRPELVMQVRSWMLATPSRGVAGGLLAMRDRRDYLEQLRDFDLPALVVGAEQDVAIALGHSQLLAEQLPAARFEIIPGAGHLANLEQPQMFSAVLRDFLAELALEE</sequence>
<gene>
    <name evidence="2" type="ORF">C2E25_06630</name>
</gene>
<dbReference type="PRINTS" id="PR00412">
    <property type="entry name" value="EPOXHYDRLASE"/>
</dbReference>
<dbReference type="InterPro" id="IPR029058">
    <property type="entry name" value="AB_hydrolase_fold"/>
</dbReference>
<dbReference type="Proteomes" id="UP000236340">
    <property type="component" value="Unassembled WGS sequence"/>
</dbReference>
<dbReference type="PRINTS" id="PR00111">
    <property type="entry name" value="ABHYDROLASE"/>
</dbReference>
<keyword evidence="2" id="KW-0378">Hydrolase</keyword>
<evidence type="ECO:0000313" key="3">
    <source>
        <dbReference type="Proteomes" id="UP000236340"/>
    </source>
</evidence>
<protein>
    <submittedName>
        <fullName evidence="2">Alpha/beta hydrolase</fullName>
    </submittedName>
</protein>
<proteinExistence type="predicted"/>
<feature type="domain" description="AB hydrolase-1" evidence="1">
    <location>
        <begin position="11"/>
        <end position="240"/>
    </location>
</feature>
<dbReference type="GO" id="GO:0016787">
    <property type="term" value="F:hydrolase activity"/>
    <property type="evidence" value="ECO:0007669"/>
    <property type="project" value="UniProtKB-KW"/>
</dbReference>
<dbReference type="OrthoDB" id="5338718at2"/>